<proteinExistence type="predicted"/>
<feature type="domain" description="AAA+ ATPase" evidence="1">
    <location>
        <begin position="123"/>
        <end position="260"/>
    </location>
</feature>
<evidence type="ECO:0000313" key="2">
    <source>
        <dbReference type="EMBL" id="SLM85385.1"/>
    </source>
</evidence>
<dbReference type="AlphaFoldDB" id="A0A1X6WM93"/>
<dbReference type="GO" id="GO:0005524">
    <property type="term" value="F:ATP binding"/>
    <property type="evidence" value="ECO:0007669"/>
    <property type="project" value="InterPro"/>
</dbReference>
<dbReference type="Gene3D" id="3.40.50.300">
    <property type="entry name" value="P-loop containing nucleotide triphosphate hydrolases"/>
    <property type="match status" value="1"/>
</dbReference>
<accession>A0A1X6WM93</accession>
<dbReference type="Proteomes" id="UP000195918">
    <property type="component" value="Unassembled WGS sequence"/>
</dbReference>
<evidence type="ECO:0000313" key="3">
    <source>
        <dbReference type="Proteomes" id="UP000195918"/>
    </source>
</evidence>
<dbReference type="PANTHER" id="PTHR30050">
    <property type="entry name" value="CHROMOSOMAL REPLICATION INITIATOR PROTEIN DNAA"/>
    <property type="match status" value="1"/>
</dbReference>
<reference evidence="3" key="1">
    <citation type="submission" date="2017-02" db="EMBL/GenBank/DDBJ databases">
        <authorList>
            <person name="Dridi B."/>
        </authorList>
    </citation>
    <scope>NUCLEOTIDE SEQUENCE [LARGE SCALE GENOMIC DNA]</scope>
    <source>
        <strain evidence="3">bH819</strain>
    </source>
</reference>
<dbReference type="RefSeq" id="WP_086951021.1">
    <property type="nucleotide sequence ID" value="NZ_FWFD01000008.1"/>
</dbReference>
<keyword evidence="2" id="KW-0547">Nucleotide-binding</keyword>
<dbReference type="GO" id="GO:0006260">
    <property type="term" value="P:DNA replication"/>
    <property type="evidence" value="ECO:0007669"/>
    <property type="project" value="TreeGrafter"/>
</dbReference>
<gene>
    <name evidence="2" type="ORF">FM121_04755</name>
</gene>
<dbReference type="EMBL" id="FWFD01000008">
    <property type="protein sequence ID" value="SLM85385.1"/>
    <property type="molecule type" value="Genomic_DNA"/>
</dbReference>
<sequence length="280" mass="32116">MSKTMEMGSVKVPDSHIERTGYIELQEPCNVPGHEKYNLWHFNDEIICPRCESERRSKKFSTQATKKQFESTKEGRKLFLKNNSILHDRSLLNKGIKDYINKNDTESDIKKHTHTVVKEVLKNNRNVFMVGPPGVGKTHLMMGMLKNINELGDSKKCLFVSMPKLLSEMKESFNKKYTDQKTSADYLNLLVEADVLGLDDIGSELSMNSNKQASNFTVDTLYNILNARENKTTIFTSNLSLDELSLILDARTVSRIKSNLLLMDFNGITDKREYEYTLKK</sequence>
<evidence type="ECO:0000259" key="1">
    <source>
        <dbReference type="SMART" id="SM00382"/>
    </source>
</evidence>
<dbReference type="PANTHER" id="PTHR30050:SF4">
    <property type="entry name" value="ATP-BINDING PROTEIN RV3427C IN INSERTION SEQUENCE-RELATED"/>
    <property type="match status" value="1"/>
</dbReference>
<keyword evidence="2" id="KW-0067">ATP-binding</keyword>
<keyword evidence="3" id="KW-1185">Reference proteome</keyword>
<dbReference type="GO" id="GO:0004386">
    <property type="term" value="F:helicase activity"/>
    <property type="evidence" value="ECO:0007669"/>
    <property type="project" value="UniProtKB-KW"/>
</dbReference>
<organism evidence="2 3">
    <name type="scientific">Vagococcus fluvialis bH819</name>
    <dbReference type="NCBI Taxonomy" id="1255619"/>
    <lineage>
        <taxon>Bacteria</taxon>
        <taxon>Bacillati</taxon>
        <taxon>Bacillota</taxon>
        <taxon>Bacilli</taxon>
        <taxon>Lactobacillales</taxon>
        <taxon>Enterococcaceae</taxon>
        <taxon>Vagococcus</taxon>
    </lineage>
</organism>
<dbReference type="OrthoDB" id="2052561at2"/>
<protein>
    <submittedName>
        <fullName evidence="2">Helicase loader DnaI</fullName>
    </submittedName>
</protein>
<dbReference type="CDD" id="cd00009">
    <property type="entry name" value="AAA"/>
    <property type="match status" value="1"/>
</dbReference>
<keyword evidence="2" id="KW-0347">Helicase</keyword>
<dbReference type="SMART" id="SM00382">
    <property type="entry name" value="AAA"/>
    <property type="match status" value="1"/>
</dbReference>
<dbReference type="InterPro" id="IPR002611">
    <property type="entry name" value="IstB_ATP-bd"/>
</dbReference>
<dbReference type="InterPro" id="IPR003593">
    <property type="entry name" value="AAA+_ATPase"/>
</dbReference>
<keyword evidence="2" id="KW-0378">Hydrolase</keyword>
<dbReference type="SUPFAM" id="SSF52540">
    <property type="entry name" value="P-loop containing nucleoside triphosphate hydrolases"/>
    <property type="match status" value="1"/>
</dbReference>
<name>A0A1X6WM93_9ENTE</name>
<dbReference type="Pfam" id="PF01695">
    <property type="entry name" value="IstB_IS21"/>
    <property type="match status" value="1"/>
</dbReference>
<dbReference type="InterPro" id="IPR027417">
    <property type="entry name" value="P-loop_NTPase"/>
</dbReference>